<dbReference type="STRING" id="742726.HMPREF9448_01278"/>
<dbReference type="FunFam" id="3.40.50.300:FF:001376">
    <property type="entry name" value="tRNA modification GTPase MnmE"/>
    <property type="match status" value="1"/>
</dbReference>
<dbReference type="GO" id="GO:0003924">
    <property type="term" value="F:GTPase activity"/>
    <property type="evidence" value="ECO:0007669"/>
    <property type="project" value="UniProtKB-UniRule"/>
</dbReference>
<dbReference type="InterPro" id="IPR027368">
    <property type="entry name" value="MnmE_dom2"/>
</dbReference>
<gene>
    <name evidence="10" type="primary">mnmE</name>
    <name evidence="10" type="synonym">trmE</name>
    <name evidence="14" type="ORF">HMPREF9448_01278</name>
</gene>
<reference evidence="14 15" key="1">
    <citation type="submission" date="2012-08" db="EMBL/GenBank/DDBJ databases">
        <title>The Genome Sequence of Barnesiella intestinihominis YIT 11860.</title>
        <authorList>
            <consortium name="The Broad Institute Genome Sequencing Platform"/>
            <person name="Earl A."/>
            <person name="Ward D."/>
            <person name="Feldgarden M."/>
            <person name="Gevers D."/>
            <person name="Morotomi M."/>
            <person name="Walker B."/>
            <person name="Young S.K."/>
            <person name="Zeng Q."/>
            <person name="Gargeya S."/>
            <person name="Fitzgerald M."/>
            <person name="Haas B."/>
            <person name="Abouelleil A."/>
            <person name="Alvarado L."/>
            <person name="Arachchi H.M."/>
            <person name="Berlin A.M."/>
            <person name="Chapman S.B."/>
            <person name="Goldberg J."/>
            <person name="Griggs A."/>
            <person name="Gujja S."/>
            <person name="Hansen M."/>
            <person name="Howarth C."/>
            <person name="Imamovic A."/>
            <person name="Larimer J."/>
            <person name="McCowen C."/>
            <person name="Montmayeur A."/>
            <person name="Murphy C."/>
            <person name="Neiman D."/>
            <person name="Pearson M."/>
            <person name="Priest M."/>
            <person name="Roberts A."/>
            <person name="Saif S."/>
            <person name="Shea T."/>
            <person name="Sisk P."/>
            <person name="Sykes S."/>
            <person name="Wortman J."/>
            <person name="Nusbaum C."/>
            <person name="Birren B."/>
        </authorList>
    </citation>
    <scope>NUCLEOTIDE SEQUENCE [LARGE SCALE GENOMIC DNA]</scope>
    <source>
        <strain evidence="14 15">YIT 11860</strain>
    </source>
</reference>
<feature type="binding site" evidence="10">
    <location>
        <position position="94"/>
    </location>
    <ligand>
        <name>(6S)-5-formyl-5,6,7,8-tetrahydrofolate</name>
        <dbReference type="ChEBI" id="CHEBI:57457"/>
    </ligand>
</feature>
<dbReference type="GO" id="GO:0030488">
    <property type="term" value="P:tRNA methylation"/>
    <property type="evidence" value="ECO:0007669"/>
    <property type="project" value="TreeGrafter"/>
</dbReference>
<feature type="binding site" evidence="10">
    <location>
        <position position="264"/>
    </location>
    <ligand>
        <name>Mg(2+)</name>
        <dbReference type="ChEBI" id="CHEBI:18420"/>
    </ligand>
</feature>
<dbReference type="Gene3D" id="3.40.50.300">
    <property type="entry name" value="P-loop containing nucleotide triphosphate hydrolases"/>
    <property type="match status" value="1"/>
</dbReference>
<name>K0XLU7_9BACT</name>
<keyword evidence="15" id="KW-1185">Reference proteome</keyword>
<dbReference type="Pfam" id="PF01926">
    <property type="entry name" value="MMR_HSR1"/>
    <property type="match status" value="1"/>
</dbReference>
<dbReference type="InterPro" id="IPR025867">
    <property type="entry name" value="MnmE_helical"/>
</dbReference>
<evidence type="ECO:0000256" key="12">
    <source>
        <dbReference type="SAM" id="Coils"/>
    </source>
</evidence>
<comment type="similarity">
    <text evidence="1 10 11">Belongs to the TRAFAC class TrmE-Era-EngA-EngB-Septin-like GTPase superfamily. TrmE GTPase family.</text>
</comment>
<keyword evidence="4 10" id="KW-0479">Metal-binding</keyword>
<keyword evidence="2 10" id="KW-0963">Cytoplasm</keyword>
<dbReference type="EC" id="3.6.-.-" evidence="10"/>
<dbReference type="InterPro" id="IPR005225">
    <property type="entry name" value="Small_GTP-bd"/>
</dbReference>
<feature type="binding site" evidence="10">
    <location>
        <position position="260"/>
    </location>
    <ligand>
        <name>K(+)</name>
        <dbReference type="ChEBI" id="CHEBI:29103"/>
    </ligand>
</feature>
<feature type="binding site" evidence="10">
    <location>
        <position position="133"/>
    </location>
    <ligand>
        <name>(6S)-5-formyl-5,6,7,8-tetrahydrofolate</name>
        <dbReference type="ChEBI" id="CHEBI:57457"/>
    </ligand>
</feature>
<evidence type="ECO:0000259" key="13">
    <source>
        <dbReference type="PROSITE" id="PS51709"/>
    </source>
</evidence>
<keyword evidence="12" id="KW-0175">Coiled coil</keyword>
<proteinExistence type="inferred from homology"/>
<dbReference type="FunFam" id="3.30.1360.120:FF:000003">
    <property type="entry name" value="tRNA modification GTPase MnmE"/>
    <property type="match status" value="1"/>
</dbReference>
<dbReference type="NCBIfam" id="NF003661">
    <property type="entry name" value="PRK05291.1-3"/>
    <property type="match status" value="1"/>
</dbReference>
<dbReference type="GO" id="GO:0002098">
    <property type="term" value="P:tRNA wobble uridine modification"/>
    <property type="evidence" value="ECO:0007669"/>
    <property type="project" value="TreeGrafter"/>
</dbReference>
<dbReference type="Pfam" id="PF10396">
    <property type="entry name" value="TrmE_N"/>
    <property type="match status" value="1"/>
</dbReference>
<comment type="subcellular location">
    <subcellularLocation>
        <location evidence="10">Cytoplasm</location>
    </subcellularLocation>
</comment>
<dbReference type="Gene3D" id="3.30.1360.120">
    <property type="entry name" value="Probable tRNA modification gtpase trme, domain 1"/>
    <property type="match status" value="1"/>
</dbReference>
<evidence type="ECO:0000256" key="5">
    <source>
        <dbReference type="ARBA" id="ARBA00022741"/>
    </source>
</evidence>
<evidence type="ECO:0000256" key="7">
    <source>
        <dbReference type="ARBA" id="ARBA00022842"/>
    </source>
</evidence>
<dbReference type="OrthoDB" id="9805918at2"/>
<comment type="caution">
    <text evidence="10">Lacks conserved residue(s) required for the propagation of feature annotation.</text>
</comment>
<dbReference type="InterPro" id="IPR004520">
    <property type="entry name" value="GTPase_MnmE"/>
</dbReference>
<dbReference type="AlphaFoldDB" id="K0XLU7"/>
<dbReference type="Proteomes" id="UP000006044">
    <property type="component" value="Unassembled WGS sequence"/>
</dbReference>
<accession>K0XLU7</accession>
<protein>
    <recommendedName>
        <fullName evidence="10">tRNA modification GTPase MnmE</fullName>
        <ecNumber evidence="10">3.6.-.-</ecNumber>
    </recommendedName>
</protein>
<dbReference type="InterPro" id="IPR027417">
    <property type="entry name" value="P-loop_NTPase"/>
</dbReference>
<dbReference type="CDD" id="cd04164">
    <property type="entry name" value="trmE"/>
    <property type="match status" value="1"/>
</dbReference>
<evidence type="ECO:0000256" key="1">
    <source>
        <dbReference type="ARBA" id="ARBA00011043"/>
    </source>
</evidence>
<organism evidence="14 15">
    <name type="scientific">Barnesiella intestinihominis YIT 11860</name>
    <dbReference type="NCBI Taxonomy" id="742726"/>
    <lineage>
        <taxon>Bacteria</taxon>
        <taxon>Pseudomonadati</taxon>
        <taxon>Bacteroidota</taxon>
        <taxon>Bacteroidia</taxon>
        <taxon>Bacteroidales</taxon>
        <taxon>Barnesiellaceae</taxon>
        <taxon>Barnesiella</taxon>
    </lineage>
</organism>
<evidence type="ECO:0000256" key="11">
    <source>
        <dbReference type="RuleBase" id="RU003313"/>
    </source>
</evidence>
<dbReference type="NCBIfam" id="TIGR00231">
    <property type="entry name" value="small_GTP"/>
    <property type="match status" value="1"/>
</dbReference>
<evidence type="ECO:0000256" key="2">
    <source>
        <dbReference type="ARBA" id="ARBA00022490"/>
    </source>
</evidence>
<dbReference type="HAMAP" id="MF_00379">
    <property type="entry name" value="GTPase_MnmE"/>
    <property type="match status" value="1"/>
</dbReference>
<dbReference type="Gene3D" id="1.20.120.430">
    <property type="entry name" value="tRNA modification GTPase MnmE domain 2"/>
    <property type="match status" value="1"/>
</dbReference>
<evidence type="ECO:0000256" key="3">
    <source>
        <dbReference type="ARBA" id="ARBA00022694"/>
    </source>
</evidence>
<feature type="binding site" evidence="10">
    <location>
        <position position="476"/>
    </location>
    <ligand>
        <name>(6S)-5-formyl-5,6,7,8-tetrahydrofolate</name>
        <dbReference type="ChEBI" id="CHEBI:57457"/>
    </ligand>
</feature>
<keyword evidence="8 10" id="KW-0630">Potassium</keyword>
<keyword evidence="6 10" id="KW-0378">Hydrolase</keyword>
<dbReference type="InterPro" id="IPR027266">
    <property type="entry name" value="TrmE/GcvT-like"/>
</dbReference>
<dbReference type="NCBIfam" id="TIGR00450">
    <property type="entry name" value="mnmE_trmE_thdF"/>
    <property type="match status" value="1"/>
</dbReference>
<feature type="binding site" evidence="10">
    <location>
        <position position="30"/>
    </location>
    <ligand>
        <name>(6S)-5-formyl-5,6,7,8-tetrahydrofolate</name>
        <dbReference type="ChEBI" id="CHEBI:57457"/>
    </ligand>
</feature>
<feature type="binding site" evidence="10">
    <location>
        <position position="258"/>
    </location>
    <ligand>
        <name>K(+)</name>
        <dbReference type="ChEBI" id="CHEBI:29103"/>
    </ligand>
</feature>
<dbReference type="PROSITE" id="PS51709">
    <property type="entry name" value="G_TRME"/>
    <property type="match status" value="1"/>
</dbReference>
<feature type="domain" description="TrmE-type G" evidence="13">
    <location>
        <begin position="229"/>
        <end position="398"/>
    </location>
</feature>
<dbReference type="GO" id="GO:0005525">
    <property type="term" value="F:GTP binding"/>
    <property type="evidence" value="ECO:0007669"/>
    <property type="project" value="UniProtKB-UniRule"/>
</dbReference>
<dbReference type="GO" id="GO:0005829">
    <property type="term" value="C:cytosol"/>
    <property type="evidence" value="ECO:0007669"/>
    <property type="project" value="TreeGrafter"/>
</dbReference>
<dbReference type="EMBL" id="ADLE01000008">
    <property type="protein sequence ID" value="EJZ64795.1"/>
    <property type="molecule type" value="Genomic_DNA"/>
</dbReference>
<feature type="binding site" evidence="10">
    <location>
        <begin position="283"/>
        <end position="286"/>
    </location>
    <ligand>
        <name>GTP</name>
        <dbReference type="ChEBI" id="CHEBI:37565"/>
    </ligand>
</feature>
<dbReference type="GO" id="GO:0046872">
    <property type="term" value="F:metal ion binding"/>
    <property type="evidence" value="ECO:0007669"/>
    <property type="project" value="UniProtKB-KW"/>
</dbReference>
<dbReference type="eggNOG" id="COG0486">
    <property type="taxonomic scope" value="Bacteria"/>
</dbReference>
<keyword evidence="9 10" id="KW-0342">GTP-binding</keyword>
<feature type="binding site" evidence="10">
    <location>
        <begin position="239"/>
        <end position="244"/>
    </location>
    <ligand>
        <name>GTP</name>
        <dbReference type="ChEBI" id="CHEBI:37565"/>
    </ligand>
</feature>
<comment type="function">
    <text evidence="10">Exhibits a very high intrinsic GTPase hydrolysis rate. Involved in the addition of a carboxymethylaminomethyl (cmnm) group at the wobble position (U34) of certain tRNAs, forming tRNA-cmnm(5)s(2)U34.</text>
</comment>
<dbReference type="InterPro" id="IPR031168">
    <property type="entry name" value="G_TrmE"/>
</dbReference>
<sequence>MELKLNKPIPEDTICAISTAPGMGGIAVIRISGTNAIIITDRIFHTANKKKLSEAKPNTAHYGTIADENETPIDDVVVTLFIAPHSFTGEDTVEISCHGSIYIQQQIISLLLRAGCRLAQPGEFTRRAFTNGKLDLSQAEAVADLIASTSAASHRLAMQQMRGGFSRELIQLREKLLTFASLVELELDFSEEEVEFADREKLTDLASEIERVIKRLSDSFTLGNAIKNGVPTAIIGETNAGKSTLLNRLVKEDKAIVSDIHGTTRDVIEDTVVLQGITFRFIDTAGIRETHDAIENMGIERTFQKLDQAHIVIWLIDATGSTQDIEKIAGRVLPHCTDKRLIVAFNKIDKIGSATQQQLTDLYKRLTREKPNTSFIFLSASHDQNIDVLEKQLTDTIQSTQTGENDIIVTNARHYEALLNAHDAILRTLNGLQSGLSGDFLAQDIRECMHYLGEITGQISTDEILGTIFSKFCIGK</sequence>
<comment type="caution">
    <text evidence="14">The sequence shown here is derived from an EMBL/GenBank/DDBJ whole genome shotgun (WGS) entry which is preliminary data.</text>
</comment>
<dbReference type="SUPFAM" id="SSF52540">
    <property type="entry name" value="P-loop containing nucleoside triphosphate hydrolases"/>
    <property type="match status" value="1"/>
</dbReference>
<keyword evidence="7 10" id="KW-0460">Magnesium</keyword>
<keyword evidence="5 10" id="KW-0547">Nucleotide-binding</keyword>
<evidence type="ECO:0000256" key="4">
    <source>
        <dbReference type="ARBA" id="ARBA00022723"/>
    </source>
</evidence>
<dbReference type="PANTHER" id="PTHR42714">
    <property type="entry name" value="TRNA MODIFICATION GTPASE GTPBP3"/>
    <property type="match status" value="1"/>
</dbReference>
<dbReference type="Pfam" id="PF12631">
    <property type="entry name" value="MnmE_helical"/>
    <property type="match status" value="1"/>
</dbReference>
<evidence type="ECO:0000313" key="14">
    <source>
        <dbReference type="EMBL" id="EJZ64795.1"/>
    </source>
</evidence>
<dbReference type="PANTHER" id="PTHR42714:SF2">
    <property type="entry name" value="TRNA MODIFICATION GTPASE GTPBP3, MITOCHONDRIAL"/>
    <property type="match status" value="1"/>
</dbReference>
<keyword evidence="3 10" id="KW-0819">tRNA processing</keyword>
<evidence type="ECO:0000313" key="15">
    <source>
        <dbReference type="Proteomes" id="UP000006044"/>
    </source>
</evidence>
<dbReference type="InterPro" id="IPR018948">
    <property type="entry name" value="GTP-bd_TrmE_N"/>
</dbReference>
<evidence type="ECO:0000256" key="10">
    <source>
        <dbReference type="HAMAP-Rule" id="MF_00379"/>
    </source>
</evidence>
<evidence type="ECO:0000256" key="9">
    <source>
        <dbReference type="ARBA" id="ARBA00023134"/>
    </source>
</evidence>
<feature type="binding site" evidence="10">
    <location>
        <position position="239"/>
    </location>
    <ligand>
        <name>K(+)</name>
        <dbReference type="ChEBI" id="CHEBI:29103"/>
    </ligand>
</feature>
<dbReference type="GO" id="GO:0042802">
    <property type="term" value="F:identical protein binding"/>
    <property type="evidence" value="ECO:0007669"/>
    <property type="project" value="UniProtKB-ARBA"/>
</dbReference>
<comment type="cofactor">
    <cofactor evidence="10">
        <name>K(+)</name>
        <dbReference type="ChEBI" id="CHEBI:29103"/>
    </cofactor>
    <text evidence="10">Binds 1 potassium ion per subunit.</text>
</comment>
<dbReference type="HOGENOM" id="CLU_019624_4_1_10"/>
<dbReference type="InterPro" id="IPR006073">
    <property type="entry name" value="GTP-bd"/>
</dbReference>
<comment type="subunit">
    <text evidence="10">Homodimer. Heterotetramer of two MnmE and two MnmG subunits.</text>
</comment>
<feature type="binding site" evidence="10">
    <location>
        <position position="263"/>
    </location>
    <ligand>
        <name>K(+)</name>
        <dbReference type="ChEBI" id="CHEBI:29103"/>
    </ligand>
</feature>
<dbReference type="CDD" id="cd14858">
    <property type="entry name" value="TrmE_N"/>
    <property type="match status" value="1"/>
</dbReference>
<feature type="binding site" evidence="10">
    <location>
        <begin position="258"/>
        <end position="264"/>
    </location>
    <ligand>
        <name>GTP</name>
        <dbReference type="ChEBI" id="CHEBI:37565"/>
    </ligand>
</feature>
<feature type="coiled-coil region" evidence="12">
    <location>
        <begin position="180"/>
        <end position="219"/>
    </location>
</feature>
<feature type="binding site" evidence="10">
    <location>
        <position position="243"/>
    </location>
    <ligand>
        <name>Mg(2+)</name>
        <dbReference type="ChEBI" id="CHEBI:18420"/>
    </ligand>
</feature>
<evidence type="ECO:0000256" key="8">
    <source>
        <dbReference type="ARBA" id="ARBA00022958"/>
    </source>
</evidence>
<dbReference type="PATRIC" id="fig|742726.3.peg.1345"/>
<evidence type="ECO:0000256" key="6">
    <source>
        <dbReference type="ARBA" id="ARBA00022801"/>
    </source>
</evidence>